<evidence type="ECO:0000313" key="2">
    <source>
        <dbReference type="EMBL" id="KAK9150559.1"/>
    </source>
</evidence>
<evidence type="ECO:0000313" key="3">
    <source>
        <dbReference type="Proteomes" id="UP001420932"/>
    </source>
</evidence>
<accession>A0AAP0KFC5</accession>
<dbReference type="Proteomes" id="UP001420932">
    <property type="component" value="Unassembled WGS sequence"/>
</dbReference>
<reference evidence="2 3" key="1">
    <citation type="submission" date="2024-01" db="EMBL/GenBank/DDBJ databases">
        <title>Genome assemblies of Stephania.</title>
        <authorList>
            <person name="Yang L."/>
        </authorList>
    </citation>
    <scope>NUCLEOTIDE SEQUENCE [LARGE SCALE GENOMIC DNA]</scope>
    <source>
        <strain evidence="2">YNDBR</strain>
        <tissue evidence="2">Leaf</tissue>
    </source>
</reference>
<evidence type="ECO:0000256" key="1">
    <source>
        <dbReference type="SAM" id="MobiDB-lite"/>
    </source>
</evidence>
<name>A0AAP0KFC5_9MAGN</name>
<proteinExistence type="predicted"/>
<dbReference type="EMBL" id="JBBNAF010000004">
    <property type="protein sequence ID" value="KAK9150559.1"/>
    <property type="molecule type" value="Genomic_DNA"/>
</dbReference>
<gene>
    <name evidence="2" type="ORF">Syun_008868</name>
</gene>
<dbReference type="AlphaFoldDB" id="A0AAP0KFC5"/>
<feature type="region of interest" description="Disordered" evidence="1">
    <location>
        <begin position="136"/>
        <end position="170"/>
    </location>
</feature>
<keyword evidence="3" id="KW-1185">Reference proteome</keyword>
<protein>
    <submittedName>
        <fullName evidence="2">Uncharacterized protein</fullName>
    </submittedName>
</protein>
<sequence length="262" mass="28236">MAESEQQNCRTADIRVDRVDDGQITKSTDSTPYRETHKQRCHIAQAGEHQGADWVWCPTAEAADLVWVSSGGAGVANDSSARLGGATRIASYVDGQHPQDVEVRSRRIGRQQWRSRFAGSGATCGRAAAGAERMCSSSNRTGEQATIAAKDDTMTTTARTTSTNPRLRPKLADSEEVEAWTTSTTELVEGAAAANPASARGLDWKLEDGVERMTSAGARGQMEAARFSVGCAGAWQRCASHNREDIVVSQKIERDTTNWSST</sequence>
<organism evidence="2 3">
    <name type="scientific">Stephania yunnanensis</name>
    <dbReference type="NCBI Taxonomy" id="152371"/>
    <lineage>
        <taxon>Eukaryota</taxon>
        <taxon>Viridiplantae</taxon>
        <taxon>Streptophyta</taxon>
        <taxon>Embryophyta</taxon>
        <taxon>Tracheophyta</taxon>
        <taxon>Spermatophyta</taxon>
        <taxon>Magnoliopsida</taxon>
        <taxon>Ranunculales</taxon>
        <taxon>Menispermaceae</taxon>
        <taxon>Menispermoideae</taxon>
        <taxon>Cissampelideae</taxon>
        <taxon>Stephania</taxon>
    </lineage>
</organism>
<feature type="compositionally biased region" description="Low complexity" evidence="1">
    <location>
        <begin position="154"/>
        <end position="163"/>
    </location>
</feature>
<comment type="caution">
    <text evidence="2">The sequence shown here is derived from an EMBL/GenBank/DDBJ whole genome shotgun (WGS) entry which is preliminary data.</text>
</comment>